<reference evidence="1 2" key="1">
    <citation type="submission" date="2020-02" db="EMBL/GenBank/DDBJ databases">
        <title>Genome sequence of strain CCNWXJ40-4.</title>
        <authorList>
            <person name="Gao J."/>
            <person name="Sun J."/>
        </authorList>
    </citation>
    <scope>NUCLEOTIDE SEQUENCE [LARGE SCALE GENOMIC DNA]</scope>
    <source>
        <strain evidence="1 2">CCNWXJ 40-4</strain>
    </source>
</reference>
<keyword evidence="2" id="KW-1185">Reference proteome</keyword>
<proteinExistence type="predicted"/>
<sequence>MAKFDFASPPTENDELLVECERRLRPLIQEIVQTAVTAGWSKEDVLLSLVELSWSMYEETRDDAS</sequence>
<dbReference type="RefSeq" id="WP_165029427.1">
    <property type="nucleotide sequence ID" value="NZ_JAAKZF010000021.1"/>
</dbReference>
<organism evidence="1 2">
    <name type="scientific">Allomesorhizobium camelthorni</name>
    <dbReference type="NCBI Taxonomy" id="475069"/>
    <lineage>
        <taxon>Bacteria</taxon>
        <taxon>Pseudomonadati</taxon>
        <taxon>Pseudomonadota</taxon>
        <taxon>Alphaproteobacteria</taxon>
        <taxon>Hyphomicrobiales</taxon>
        <taxon>Phyllobacteriaceae</taxon>
        <taxon>Allomesorhizobium</taxon>
    </lineage>
</organism>
<evidence type="ECO:0000313" key="2">
    <source>
        <dbReference type="Proteomes" id="UP001642900"/>
    </source>
</evidence>
<dbReference type="EMBL" id="JAAKZF010000021">
    <property type="protein sequence ID" value="NGO52741.1"/>
    <property type="molecule type" value="Genomic_DNA"/>
</dbReference>
<dbReference type="Proteomes" id="UP001642900">
    <property type="component" value="Unassembled WGS sequence"/>
</dbReference>
<dbReference type="AlphaFoldDB" id="A0A6G4WDA8"/>
<accession>A0A6G4WDA8</accession>
<name>A0A6G4WDA8_9HYPH</name>
<comment type="caution">
    <text evidence="1">The sequence shown here is derived from an EMBL/GenBank/DDBJ whole genome shotgun (WGS) entry which is preliminary data.</text>
</comment>
<evidence type="ECO:0000313" key="1">
    <source>
        <dbReference type="EMBL" id="NGO52741.1"/>
    </source>
</evidence>
<protein>
    <submittedName>
        <fullName evidence="1">Uncharacterized protein</fullName>
    </submittedName>
</protein>
<gene>
    <name evidence="1" type="ORF">G6N73_16405</name>
</gene>